<dbReference type="SUPFAM" id="SSF53335">
    <property type="entry name" value="S-adenosyl-L-methionine-dependent methyltransferases"/>
    <property type="match status" value="1"/>
</dbReference>
<dbReference type="Proteomes" id="UP000617634">
    <property type="component" value="Unassembled WGS sequence"/>
</dbReference>
<dbReference type="AlphaFoldDB" id="A0A931HD41"/>
<keyword evidence="1" id="KW-0489">Methyltransferase</keyword>
<dbReference type="GO" id="GO:0008168">
    <property type="term" value="F:methyltransferase activity"/>
    <property type="evidence" value="ECO:0007669"/>
    <property type="project" value="UniProtKB-KW"/>
</dbReference>
<reference evidence="1" key="1">
    <citation type="submission" date="2020-11" db="EMBL/GenBank/DDBJ databases">
        <title>Novosphingobium aureum sp. nov., a marine bacterium isolated from sediment of a salt flat.</title>
        <authorList>
            <person name="Yoo Y."/>
            <person name="Kim J.-J."/>
        </authorList>
    </citation>
    <scope>NUCLEOTIDE SEQUENCE</scope>
    <source>
        <strain evidence="1">YJ-S2-02</strain>
    </source>
</reference>
<accession>A0A931HD41</accession>
<proteinExistence type="predicted"/>
<evidence type="ECO:0000313" key="2">
    <source>
        <dbReference type="Proteomes" id="UP000617634"/>
    </source>
</evidence>
<dbReference type="GO" id="GO:0032259">
    <property type="term" value="P:methylation"/>
    <property type="evidence" value="ECO:0007669"/>
    <property type="project" value="UniProtKB-KW"/>
</dbReference>
<sequence length="201" mass="22414">MKADVYRRPLGKVLRIPVRRREDFAAIERAQPVEVVAVDRATECHVTPPDVAARMVSYLGRIGDMQALEPSAGTGNLSRAMIEAGHSRFELTQVERHHKLAGMLHGYGSVIHRCFLDYAEEARGKVEFVRVIMNPPFREVRKHVAAAVSLMGRNGHDCPACLVALVPVTFHWDGAEELERLPVDTFAAARVHTKIIRIYGA</sequence>
<dbReference type="Gene3D" id="3.40.50.150">
    <property type="entry name" value="Vaccinia Virus protein VP39"/>
    <property type="match status" value="1"/>
</dbReference>
<dbReference type="EMBL" id="JADZGI010000001">
    <property type="protein sequence ID" value="MBH0113226.1"/>
    <property type="molecule type" value="Genomic_DNA"/>
</dbReference>
<dbReference type="RefSeq" id="WP_197163285.1">
    <property type="nucleotide sequence ID" value="NZ_JADZGI010000001.1"/>
</dbReference>
<evidence type="ECO:0000313" key="1">
    <source>
        <dbReference type="EMBL" id="MBH0113226.1"/>
    </source>
</evidence>
<comment type="caution">
    <text evidence="1">The sequence shown here is derived from an EMBL/GenBank/DDBJ whole genome shotgun (WGS) entry which is preliminary data.</text>
</comment>
<name>A0A931HD41_9SPHN</name>
<gene>
    <name evidence="1" type="ORF">I5E68_09735</name>
</gene>
<organism evidence="1 2">
    <name type="scientific">Novosphingobium aureum</name>
    <dbReference type="NCBI Taxonomy" id="2792964"/>
    <lineage>
        <taxon>Bacteria</taxon>
        <taxon>Pseudomonadati</taxon>
        <taxon>Pseudomonadota</taxon>
        <taxon>Alphaproteobacteria</taxon>
        <taxon>Sphingomonadales</taxon>
        <taxon>Sphingomonadaceae</taxon>
        <taxon>Novosphingobium</taxon>
    </lineage>
</organism>
<dbReference type="InterPro" id="IPR029063">
    <property type="entry name" value="SAM-dependent_MTases_sf"/>
</dbReference>
<protein>
    <submittedName>
        <fullName evidence="1">Methyltransferase type 11</fullName>
    </submittedName>
</protein>
<keyword evidence="2" id="KW-1185">Reference proteome</keyword>
<keyword evidence="1" id="KW-0808">Transferase</keyword>